<keyword evidence="3" id="KW-1185">Reference proteome</keyword>
<proteinExistence type="predicted"/>
<evidence type="ECO:0000256" key="1">
    <source>
        <dbReference type="SAM" id="MobiDB-lite"/>
    </source>
</evidence>
<dbReference type="Gramene" id="Bo4g179540.1">
    <property type="protein sequence ID" value="Bo4g179540.1"/>
    <property type="gene ID" value="Bo4g179540"/>
</dbReference>
<dbReference type="AlphaFoldDB" id="A0A0D3C3T4"/>
<evidence type="ECO:0000313" key="2">
    <source>
        <dbReference type="EnsemblPlants" id="Bo4g179540.1"/>
    </source>
</evidence>
<organism evidence="2 3">
    <name type="scientific">Brassica oleracea var. oleracea</name>
    <dbReference type="NCBI Taxonomy" id="109376"/>
    <lineage>
        <taxon>Eukaryota</taxon>
        <taxon>Viridiplantae</taxon>
        <taxon>Streptophyta</taxon>
        <taxon>Embryophyta</taxon>
        <taxon>Tracheophyta</taxon>
        <taxon>Spermatophyta</taxon>
        <taxon>Magnoliopsida</taxon>
        <taxon>eudicotyledons</taxon>
        <taxon>Gunneridae</taxon>
        <taxon>Pentapetalae</taxon>
        <taxon>rosids</taxon>
        <taxon>malvids</taxon>
        <taxon>Brassicales</taxon>
        <taxon>Brassicaceae</taxon>
        <taxon>Brassiceae</taxon>
        <taxon>Brassica</taxon>
    </lineage>
</organism>
<feature type="region of interest" description="Disordered" evidence="1">
    <location>
        <begin position="1"/>
        <end position="33"/>
    </location>
</feature>
<dbReference type="STRING" id="109376.A0A0D3C3T4"/>
<evidence type="ECO:0000313" key="3">
    <source>
        <dbReference type="Proteomes" id="UP000032141"/>
    </source>
</evidence>
<sequence>MEAISKDPFVPALKPDQRTTSIGEAAHRHENDNVGRVEARLEIGSY</sequence>
<reference evidence="2" key="2">
    <citation type="submission" date="2015-03" db="UniProtKB">
        <authorList>
            <consortium name="EnsemblPlants"/>
        </authorList>
    </citation>
    <scope>IDENTIFICATION</scope>
</reference>
<dbReference type="Proteomes" id="UP000032141">
    <property type="component" value="Chromosome C4"/>
</dbReference>
<accession>A0A0D3C3T4</accession>
<protein>
    <submittedName>
        <fullName evidence="2">Uncharacterized protein</fullName>
    </submittedName>
</protein>
<reference evidence="2 3" key="1">
    <citation type="journal article" date="2014" name="Genome Biol.">
        <title>Transcriptome and methylome profiling reveals relics of genome dominance in the mesopolyploid Brassica oleracea.</title>
        <authorList>
            <person name="Parkin I.A."/>
            <person name="Koh C."/>
            <person name="Tang H."/>
            <person name="Robinson S.J."/>
            <person name="Kagale S."/>
            <person name="Clarke W.E."/>
            <person name="Town C.D."/>
            <person name="Nixon J."/>
            <person name="Krishnakumar V."/>
            <person name="Bidwell S.L."/>
            <person name="Denoeud F."/>
            <person name="Belcram H."/>
            <person name="Links M.G."/>
            <person name="Just J."/>
            <person name="Clarke C."/>
            <person name="Bender T."/>
            <person name="Huebert T."/>
            <person name="Mason A.S."/>
            <person name="Pires J.C."/>
            <person name="Barker G."/>
            <person name="Moore J."/>
            <person name="Walley P.G."/>
            <person name="Manoli S."/>
            <person name="Batley J."/>
            <person name="Edwards D."/>
            <person name="Nelson M.N."/>
            <person name="Wang X."/>
            <person name="Paterson A.H."/>
            <person name="King G."/>
            <person name="Bancroft I."/>
            <person name="Chalhoub B."/>
            <person name="Sharpe A.G."/>
        </authorList>
    </citation>
    <scope>NUCLEOTIDE SEQUENCE</scope>
    <source>
        <strain evidence="2 3">cv. TO1000</strain>
    </source>
</reference>
<dbReference type="HOGENOM" id="CLU_3192048_0_0_1"/>
<name>A0A0D3C3T4_BRAOL</name>
<dbReference type="EnsemblPlants" id="Bo4g179540.1">
    <property type="protein sequence ID" value="Bo4g179540.1"/>
    <property type="gene ID" value="Bo4g179540"/>
</dbReference>